<comment type="subunit">
    <text evidence="8">Homodimer.</text>
</comment>
<comment type="subcellular location">
    <subcellularLocation>
        <location evidence="8">Cytoplasm</location>
    </subcellularLocation>
</comment>
<evidence type="ECO:0000256" key="4">
    <source>
        <dbReference type="ARBA" id="ARBA00022655"/>
    </source>
</evidence>
<dbReference type="InterPro" id="IPR042176">
    <property type="entry name" value="Pantoate_ligase_C"/>
</dbReference>
<comment type="similarity">
    <text evidence="2 8">Belongs to the pantothenate synthetase family.</text>
</comment>
<dbReference type="SUPFAM" id="SSF52374">
    <property type="entry name" value="Nucleotidylyl transferase"/>
    <property type="match status" value="1"/>
</dbReference>
<feature type="binding site" evidence="8">
    <location>
        <position position="83"/>
    </location>
    <ligand>
        <name>beta-alanine</name>
        <dbReference type="ChEBI" id="CHEBI:57966"/>
    </ligand>
</feature>
<dbReference type="PANTHER" id="PTHR21299:SF1">
    <property type="entry name" value="PANTOATE--BETA-ALANINE LIGASE"/>
    <property type="match status" value="1"/>
</dbReference>
<comment type="caution">
    <text evidence="9">The sequence shown here is derived from an EMBL/GenBank/DDBJ whole genome shotgun (WGS) entry which is preliminary data.</text>
</comment>
<dbReference type="HAMAP" id="MF_00158">
    <property type="entry name" value="PanC"/>
    <property type="match status" value="1"/>
</dbReference>
<dbReference type="InterPro" id="IPR014729">
    <property type="entry name" value="Rossmann-like_a/b/a_fold"/>
</dbReference>
<gene>
    <name evidence="8 9" type="primary">panC</name>
    <name evidence="9" type="ORF">OM075_19300</name>
</gene>
<comment type="function">
    <text evidence="8">Catalyzes the condensation of pantoate with beta-alanine in an ATP-dependent reaction via a pantoyl-adenylate intermediate.</text>
</comment>
<evidence type="ECO:0000313" key="9">
    <source>
        <dbReference type="EMBL" id="MCW3788624.1"/>
    </source>
</evidence>
<accession>A0AAE3M7D6</accession>
<dbReference type="GO" id="GO:0015940">
    <property type="term" value="P:pantothenate biosynthetic process"/>
    <property type="evidence" value="ECO:0007669"/>
    <property type="project" value="UniProtKB-UniRule"/>
</dbReference>
<dbReference type="EMBL" id="JAPDPJ010000059">
    <property type="protein sequence ID" value="MCW3788624.1"/>
    <property type="molecule type" value="Genomic_DNA"/>
</dbReference>
<evidence type="ECO:0000256" key="7">
    <source>
        <dbReference type="ARBA" id="ARBA00048258"/>
    </source>
</evidence>
<comment type="miscellaneous">
    <text evidence="8">The reaction proceeds by a bi uni uni bi ping pong mechanism.</text>
</comment>
<organism evidence="9 10">
    <name type="scientific">Plebeiibacterium sediminum</name>
    <dbReference type="NCBI Taxonomy" id="2992112"/>
    <lineage>
        <taxon>Bacteria</taxon>
        <taxon>Pseudomonadati</taxon>
        <taxon>Bacteroidota</taxon>
        <taxon>Bacteroidia</taxon>
        <taxon>Marinilabiliales</taxon>
        <taxon>Marinilabiliaceae</taxon>
        <taxon>Plebeiibacterium</taxon>
    </lineage>
</organism>
<proteinExistence type="inferred from homology"/>
<comment type="pathway">
    <text evidence="1 8">Cofactor biosynthesis; (R)-pantothenate biosynthesis; (R)-pantothenate from (R)-pantoate and beta-alanine: step 1/1.</text>
</comment>
<dbReference type="Proteomes" id="UP001209229">
    <property type="component" value="Unassembled WGS sequence"/>
</dbReference>
<evidence type="ECO:0000256" key="5">
    <source>
        <dbReference type="ARBA" id="ARBA00022741"/>
    </source>
</evidence>
<feature type="binding site" evidence="8">
    <location>
        <begin position="169"/>
        <end position="172"/>
    </location>
    <ligand>
        <name>ATP</name>
        <dbReference type="ChEBI" id="CHEBI:30616"/>
    </ligand>
</feature>
<dbReference type="AlphaFoldDB" id="A0AAE3M7D6"/>
<dbReference type="GO" id="GO:0005524">
    <property type="term" value="F:ATP binding"/>
    <property type="evidence" value="ECO:0007669"/>
    <property type="project" value="UniProtKB-KW"/>
</dbReference>
<feature type="active site" description="Proton donor" evidence="8">
    <location>
        <position position="59"/>
    </location>
</feature>
<keyword evidence="6 8" id="KW-0067">ATP-binding</keyword>
<name>A0AAE3M7D6_9BACT</name>
<dbReference type="CDD" id="cd00560">
    <property type="entry name" value="PanC"/>
    <property type="match status" value="1"/>
</dbReference>
<dbReference type="PANTHER" id="PTHR21299">
    <property type="entry name" value="CYTIDYLATE KINASE/PANTOATE-BETA-ALANINE LIGASE"/>
    <property type="match status" value="1"/>
</dbReference>
<feature type="binding site" evidence="8">
    <location>
        <begin position="52"/>
        <end position="59"/>
    </location>
    <ligand>
        <name>ATP</name>
        <dbReference type="ChEBI" id="CHEBI:30616"/>
    </ligand>
</feature>
<evidence type="ECO:0000256" key="2">
    <source>
        <dbReference type="ARBA" id="ARBA00009256"/>
    </source>
</evidence>
<dbReference type="GO" id="GO:0005829">
    <property type="term" value="C:cytosol"/>
    <property type="evidence" value="ECO:0007669"/>
    <property type="project" value="TreeGrafter"/>
</dbReference>
<dbReference type="InterPro" id="IPR004821">
    <property type="entry name" value="Cyt_trans-like"/>
</dbReference>
<evidence type="ECO:0000256" key="1">
    <source>
        <dbReference type="ARBA" id="ARBA00004990"/>
    </source>
</evidence>
<dbReference type="Pfam" id="PF02569">
    <property type="entry name" value="Pantoate_ligase"/>
    <property type="match status" value="1"/>
</dbReference>
<keyword evidence="3 8" id="KW-0436">Ligase</keyword>
<dbReference type="Gene3D" id="3.40.50.620">
    <property type="entry name" value="HUPs"/>
    <property type="match status" value="1"/>
</dbReference>
<keyword evidence="10" id="KW-1185">Reference proteome</keyword>
<keyword evidence="4 8" id="KW-0566">Pantothenate biosynthesis</keyword>
<dbReference type="GO" id="GO:0004592">
    <property type="term" value="F:pantoate-beta-alanine ligase activity"/>
    <property type="evidence" value="ECO:0007669"/>
    <property type="project" value="UniProtKB-UniRule"/>
</dbReference>
<dbReference type="NCBIfam" id="TIGR00125">
    <property type="entry name" value="cyt_tran_rel"/>
    <property type="match status" value="1"/>
</dbReference>
<protein>
    <recommendedName>
        <fullName evidence="8">Pantothenate synthetase</fullName>
        <shortName evidence="8">PS</shortName>
        <ecNumber evidence="8">6.3.2.1</ecNumber>
    </recommendedName>
    <alternativeName>
        <fullName evidence="8">Pantoate--beta-alanine ligase</fullName>
    </alternativeName>
    <alternativeName>
        <fullName evidence="8">Pantoate-activating enzyme</fullName>
    </alternativeName>
</protein>
<feature type="binding site" evidence="8">
    <location>
        <position position="175"/>
    </location>
    <ligand>
        <name>(R)-pantoate</name>
        <dbReference type="ChEBI" id="CHEBI:15980"/>
    </ligand>
</feature>
<comment type="catalytic activity">
    <reaction evidence="7 8">
        <text>(R)-pantoate + beta-alanine + ATP = (R)-pantothenate + AMP + diphosphate + H(+)</text>
        <dbReference type="Rhea" id="RHEA:10912"/>
        <dbReference type="ChEBI" id="CHEBI:15378"/>
        <dbReference type="ChEBI" id="CHEBI:15980"/>
        <dbReference type="ChEBI" id="CHEBI:29032"/>
        <dbReference type="ChEBI" id="CHEBI:30616"/>
        <dbReference type="ChEBI" id="CHEBI:33019"/>
        <dbReference type="ChEBI" id="CHEBI:57966"/>
        <dbReference type="ChEBI" id="CHEBI:456215"/>
        <dbReference type="EC" id="6.3.2.1"/>
    </reaction>
</comment>
<dbReference type="InterPro" id="IPR003721">
    <property type="entry name" value="Pantoate_ligase"/>
</dbReference>
<keyword evidence="5 8" id="KW-0547">Nucleotide-binding</keyword>
<dbReference type="RefSeq" id="WP_301192182.1">
    <property type="nucleotide sequence ID" value="NZ_JAPDPJ010000059.1"/>
</dbReference>
<dbReference type="EC" id="6.3.2.1" evidence="8"/>
<dbReference type="Gene3D" id="3.30.1300.10">
    <property type="entry name" value="Pantoate-beta-alanine ligase, C-terminal domain"/>
    <property type="match status" value="1"/>
</dbReference>
<evidence type="ECO:0000256" key="6">
    <source>
        <dbReference type="ARBA" id="ARBA00022840"/>
    </source>
</evidence>
<feature type="binding site" evidence="8">
    <location>
        <position position="198"/>
    </location>
    <ligand>
        <name>ATP</name>
        <dbReference type="ChEBI" id="CHEBI:30616"/>
    </ligand>
</feature>
<evidence type="ECO:0000256" key="3">
    <source>
        <dbReference type="ARBA" id="ARBA00022598"/>
    </source>
</evidence>
<evidence type="ECO:0000313" key="10">
    <source>
        <dbReference type="Proteomes" id="UP001209229"/>
    </source>
</evidence>
<keyword evidence="8" id="KW-0963">Cytoplasm</keyword>
<feature type="binding site" evidence="8">
    <location>
        <position position="83"/>
    </location>
    <ligand>
        <name>(R)-pantoate</name>
        <dbReference type="ChEBI" id="CHEBI:15980"/>
    </ligand>
</feature>
<dbReference type="NCBIfam" id="TIGR00018">
    <property type="entry name" value="panC"/>
    <property type="match status" value="1"/>
</dbReference>
<reference evidence="9" key="1">
    <citation type="submission" date="2022-10" db="EMBL/GenBank/DDBJ databases">
        <authorList>
            <person name="Yu W.X."/>
        </authorList>
    </citation>
    <scope>NUCLEOTIDE SEQUENCE</scope>
    <source>
        <strain evidence="9">AAT</strain>
    </source>
</reference>
<evidence type="ECO:0000256" key="8">
    <source>
        <dbReference type="HAMAP-Rule" id="MF_00158"/>
    </source>
</evidence>
<feature type="binding site" evidence="8">
    <location>
        <begin position="206"/>
        <end position="209"/>
    </location>
    <ligand>
        <name>ATP</name>
        <dbReference type="ChEBI" id="CHEBI:30616"/>
    </ligand>
</feature>
<sequence length="308" mass="35104">MTGVLLLYCYYYLLWGVFLKLNMDIVVKAEELRSLIDQSKSLGKTIGFVPTMGALHQGHISLVNKASQMADVIVVSVFVNPNQFNNADDLKNYPRTLDDDIKKLEGTACSILYHPTVEEVYPEKDERIFDFGTLDKVMEGEFRPGHFNGVAQVVSRFFDLVQPDKAFFGEKDFQQLAIIKRMTEMLNYNIEIVPCSIVRESDGLAMSSRNALLDEEHRKEAVLISKTLFESKKLIDTKNIKEVVNFVTEKINDSALLKVEYFNIVDGNTLQPVDDWSKSDYIVGCIAVFADKVRLIDNLIYKTFHDEC</sequence>